<dbReference type="AlphaFoldDB" id="A0A7R9I8R5"/>
<evidence type="ECO:0000256" key="1">
    <source>
        <dbReference type="ARBA" id="ARBA00004370"/>
    </source>
</evidence>
<evidence type="ECO:0000256" key="6">
    <source>
        <dbReference type="RuleBase" id="RU363126"/>
    </source>
</evidence>
<feature type="transmembrane region" description="Helical" evidence="6">
    <location>
        <begin position="40"/>
        <end position="58"/>
    </location>
</feature>
<dbReference type="EMBL" id="OE000017">
    <property type="protein sequence ID" value="CAD7451947.1"/>
    <property type="molecule type" value="Genomic_DNA"/>
</dbReference>
<organism evidence="7">
    <name type="scientific">Timema tahoe</name>
    <dbReference type="NCBI Taxonomy" id="61484"/>
    <lineage>
        <taxon>Eukaryota</taxon>
        <taxon>Metazoa</taxon>
        <taxon>Ecdysozoa</taxon>
        <taxon>Arthropoda</taxon>
        <taxon>Hexapoda</taxon>
        <taxon>Insecta</taxon>
        <taxon>Pterygota</taxon>
        <taxon>Neoptera</taxon>
        <taxon>Polyneoptera</taxon>
        <taxon>Phasmatodea</taxon>
        <taxon>Timematodea</taxon>
        <taxon>Timematoidea</taxon>
        <taxon>Timematidae</taxon>
        <taxon>Timema</taxon>
    </lineage>
</organism>
<keyword evidence="6" id="KW-1003">Cell membrane</keyword>
<keyword evidence="2 6" id="KW-0812">Transmembrane</keyword>
<dbReference type="InterPro" id="IPR021134">
    <property type="entry name" value="Bestrophin-like"/>
</dbReference>
<gene>
    <name evidence="7" type="ORF">TTEB3V08_LOCUS143</name>
</gene>
<keyword evidence="3 6" id="KW-1133">Transmembrane helix</keyword>
<dbReference type="PANTHER" id="PTHR10736:SF0">
    <property type="entry name" value="BESTROPHIN HOMOLOG"/>
    <property type="match status" value="1"/>
</dbReference>
<evidence type="ECO:0000256" key="4">
    <source>
        <dbReference type="ARBA" id="ARBA00023136"/>
    </source>
</evidence>
<accession>A0A7R9I8R5</accession>
<comment type="similarity">
    <text evidence="5 6">Belongs to the anion channel-forming bestrophin (TC 1.A.46) family. Calcium-sensitive chloride channel subfamily.</text>
</comment>
<name>A0A7R9I8R5_9NEOP</name>
<reference evidence="7" key="1">
    <citation type="submission" date="2020-11" db="EMBL/GenBank/DDBJ databases">
        <authorList>
            <person name="Tran Van P."/>
        </authorList>
    </citation>
    <scope>NUCLEOTIDE SEQUENCE</scope>
</reference>
<keyword evidence="6" id="KW-0813">Transport</keyword>
<comment type="caution">
    <text evidence="6">Lacks conserved residue(s) required for the propagation of feature annotation.</text>
</comment>
<dbReference type="GO" id="GO:0034707">
    <property type="term" value="C:chloride channel complex"/>
    <property type="evidence" value="ECO:0007669"/>
    <property type="project" value="UniProtKB-KW"/>
</dbReference>
<evidence type="ECO:0000256" key="3">
    <source>
        <dbReference type="ARBA" id="ARBA00022989"/>
    </source>
</evidence>
<dbReference type="Pfam" id="PF01062">
    <property type="entry name" value="Bestrophin"/>
    <property type="match status" value="1"/>
</dbReference>
<evidence type="ECO:0000256" key="5">
    <source>
        <dbReference type="ARBA" id="ARBA00034769"/>
    </source>
</evidence>
<evidence type="ECO:0000313" key="7">
    <source>
        <dbReference type="EMBL" id="CAD7451947.1"/>
    </source>
</evidence>
<proteinExistence type="inferred from homology"/>
<protein>
    <recommendedName>
        <fullName evidence="6">Bestrophin homolog</fullName>
    </recommendedName>
</protein>
<keyword evidence="6" id="KW-0406">Ion transport</keyword>
<dbReference type="InterPro" id="IPR000615">
    <property type="entry name" value="Bestrophin"/>
</dbReference>
<keyword evidence="6" id="KW-0869">Chloride channel</keyword>
<keyword evidence="6" id="KW-0407">Ion channel</keyword>
<sequence>MKLALLLPFRQSVLKGEGGGRNKRKLRWKGSVYKLIWRDLLAYLCLYFAISLAYRFALADDQKSTASYYPFGLHALTLMCNGRVIVINTHLVRGEGRVWQSDKSVPGPRIEHRILSTEV</sequence>
<comment type="function">
    <text evidence="6">Forms chloride channels.</text>
</comment>
<comment type="subcellular location">
    <subcellularLocation>
        <location evidence="6">Cell membrane</location>
        <topology evidence="6">Multi-pass membrane protein</topology>
    </subcellularLocation>
    <subcellularLocation>
        <location evidence="1">Membrane</location>
    </subcellularLocation>
</comment>
<keyword evidence="6" id="KW-0868">Chloride</keyword>
<keyword evidence="4 6" id="KW-0472">Membrane</keyword>
<evidence type="ECO:0000256" key="2">
    <source>
        <dbReference type="ARBA" id="ARBA00022692"/>
    </source>
</evidence>
<dbReference type="PANTHER" id="PTHR10736">
    <property type="entry name" value="BESTROPHIN"/>
    <property type="match status" value="1"/>
</dbReference>
<dbReference type="GO" id="GO:0005254">
    <property type="term" value="F:chloride channel activity"/>
    <property type="evidence" value="ECO:0007669"/>
    <property type="project" value="UniProtKB-KW"/>
</dbReference>
<dbReference type="GO" id="GO:0005886">
    <property type="term" value="C:plasma membrane"/>
    <property type="evidence" value="ECO:0007669"/>
    <property type="project" value="UniProtKB-SubCell"/>
</dbReference>